<dbReference type="SMART" id="SM00322">
    <property type="entry name" value="KH"/>
    <property type="match status" value="2"/>
</dbReference>
<dbReference type="GO" id="GO:0005634">
    <property type="term" value="C:nucleus"/>
    <property type="evidence" value="ECO:0007669"/>
    <property type="project" value="TreeGrafter"/>
</dbReference>
<feature type="compositionally biased region" description="Polar residues" evidence="2">
    <location>
        <begin position="670"/>
        <end position="680"/>
    </location>
</feature>
<feature type="compositionally biased region" description="Polar residues" evidence="2">
    <location>
        <begin position="385"/>
        <end position="398"/>
    </location>
</feature>
<feature type="compositionally biased region" description="Basic and acidic residues" evidence="2">
    <location>
        <begin position="536"/>
        <end position="545"/>
    </location>
</feature>
<dbReference type="GO" id="GO:0045727">
    <property type="term" value="P:positive regulation of translation"/>
    <property type="evidence" value="ECO:0007669"/>
    <property type="project" value="TreeGrafter"/>
</dbReference>
<dbReference type="GO" id="GO:0043488">
    <property type="term" value="P:regulation of mRNA stability"/>
    <property type="evidence" value="ECO:0007669"/>
    <property type="project" value="TreeGrafter"/>
</dbReference>
<dbReference type="GO" id="GO:0098793">
    <property type="term" value="C:presynapse"/>
    <property type="evidence" value="ECO:0007669"/>
    <property type="project" value="GOC"/>
</dbReference>
<dbReference type="InterPro" id="IPR004087">
    <property type="entry name" value="KH_dom"/>
</dbReference>
<dbReference type="AlphaFoldDB" id="A0A915P340"/>
<dbReference type="Proteomes" id="UP000887560">
    <property type="component" value="Unplaced"/>
</dbReference>
<feature type="compositionally biased region" description="Polar residues" evidence="2">
    <location>
        <begin position="462"/>
        <end position="476"/>
    </location>
</feature>
<feature type="region of interest" description="Disordered" evidence="2">
    <location>
        <begin position="385"/>
        <end position="601"/>
    </location>
</feature>
<evidence type="ECO:0000313" key="4">
    <source>
        <dbReference type="Proteomes" id="UP000887560"/>
    </source>
</evidence>
<feature type="compositionally biased region" description="Basic and acidic residues" evidence="2">
    <location>
        <begin position="508"/>
        <end position="523"/>
    </location>
</feature>
<dbReference type="InterPro" id="IPR036612">
    <property type="entry name" value="KH_dom_type_1_sf"/>
</dbReference>
<dbReference type="PANTHER" id="PTHR10603:SF7">
    <property type="entry name" value="FRAGILE X MESSENGER RIBONUCLEOPROTEIN 1 HOMOLOG"/>
    <property type="match status" value="1"/>
</dbReference>
<evidence type="ECO:0000256" key="1">
    <source>
        <dbReference type="PROSITE-ProRule" id="PRU00117"/>
    </source>
</evidence>
<keyword evidence="1" id="KW-0694">RNA-binding</keyword>
<evidence type="ECO:0000259" key="3">
    <source>
        <dbReference type="SMART" id="SM00322"/>
    </source>
</evidence>
<feature type="compositionally biased region" description="Gly residues" evidence="2">
    <location>
        <begin position="488"/>
        <end position="502"/>
    </location>
</feature>
<dbReference type="SUPFAM" id="SSF54791">
    <property type="entry name" value="Eukaryotic type KH-domain (KH-domain type I)"/>
    <property type="match status" value="2"/>
</dbReference>
<dbReference type="Pfam" id="PF00013">
    <property type="entry name" value="KH_1"/>
    <property type="match status" value="1"/>
</dbReference>
<evidence type="ECO:0000256" key="2">
    <source>
        <dbReference type="SAM" id="MobiDB-lite"/>
    </source>
</evidence>
<dbReference type="GO" id="GO:0045182">
    <property type="term" value="F:translation regulator activity"/>
    <property type="evidence" value="ECO:0007669"/>
    <property type="project" value="TreeGrafter"/>
</dbReference>
<protein>
    <submittedName>
        <fullName evidence="5">K Homology domain-containing protein</fullName>
    </submittedName>
</protein>
<dbReference type="InterPro" id="IPR040148">
    <property type="entry name" value="FMR1"/>
</dbReference>
<evidence type="ECO:0000313" key="5">
    <source>
        <dbReference type="WBParaSite" id="scf7180000422871.g9755"/>
    </source>
</evidence>
<dbReference type="GO" id="GO:0003730">
    <property type="term" value="F:mRNA 3'-UTR binding"/>
    <property type="evidence" value="ECO:0007669"/>
    <property type="project" value="TreeGrafter"/>
</dbReference>
<dbReference type="PANTHER" id="PTHR10603">
    <property type="entry name" value="FRAGILE X MENTAL RETARDATION SYNDROME-RELATED PROTEIN"/>
    <property type="match status" value="1"/>
</dbReference>
<dbReference type="GO" id="GO:0099577">
    <property type="term" value="P:regulation of translation at presynapse, modulating synaptic transmission"/>
    <property type="evidence" value="ECO:0007669"/>
    <property type="project" value="TreeGrafter"/>
</dbReference>
<dbReference type="GO" id="GO:0010494">
    <property type="term" value="C:cytoplasmic stress granule"/>
    <property type="evidence" value="ECO:0007669"/>
    <property type="project" value="TreeGrafter"/>
</dbReference>
<keyword evidence="4" id="KW-1185">Reference proteome</keyword>
<feature type="region of interest" description="Disordered" evidence="2">
    <location>
        <begin position="654"/>
        <end position="680"/>
    </location>
</feature>
<dbReference type="InterPro" id="IPR004088">
    <property type="entry name" value="KH_dom_type_1"/>
</dbReference>
<sequence>MEVEVKQTDGFYLKALVNDISDDSFDVIYDNGWRKPEWVKFEQCRVEVDASSDKAKNQQPVKVGDVVDAYVRYEGDKRAWHSMKIRDIKNCFAVVEGNEGQNVINDIVPITDCRHPNLSMVVTNSSIQSCVIPAGDLFEYFEQSDERYKVLRESITGILIKLDKEKKELVIKALSPTIIKKVDILKDVFLTNSRQKMTLIQRQEEQKKMLSIHEPNIAAPLLVEFDVSINFMGMAIGSQGANITSARSLDGIKDIILDESTRNQGFCKFKIYANNAEAAERARNMLEISQQQKLVPQGRVGQVIGKQGKTIQDIVDKSGVLRVQIGDENPEQGMVPLTFTGTREALMYAELMVDFQLKHISEMDAIRLEEEEIRRKLYMSRSSPYNAHYGNNSNQSVQPYHRNRPDGGNARAVNGGDGGDRRSMGVSGYRGTGGGGGAGQGGQRFPIRDGGAGQRGAGVTTGRFQSNQNSGNTFGSRPQGGNRYLGRSAGGRGGGTGTGRPGQGQRFPARDAQRSVDAEEKSPPLEQKQLPAQNRQDSDDSKSVEDSSYNGALSSTEHSDKTSNKQNSENIPHKGGYGGGGSSRSTGGNAPARNRRENFMRIWHRRSLKADLNESLDMRRGHGMEEEEEDDEDFDDNEDAVHLRGRYFPNLLRSEDDDENERMRNRRSNKMVNNSWPPMT</sequence>
<dbReference type="Gene3D" id="3.30.1370.10">
    <property type="entry name" value="K Homology domain, type 1"/>
    <property type="match status" value="2"/>
</dbReference>
<feature type="domain" description="K Homology" evidence="3">
    <location>
        <begin position="219"/>
        <end position="287"/>
    </location>
</feature>
<dbReference type="PROSITE" id="PS50084">
    <property type="entry name" value="KH_TYPE_1"/>
    <property type="match status" value="2"/>
</dbReference>
<organism evidence="4 5">
    <name type="scientific">Meloidogyne floridensis</name>
    <dbReference type="NCBI Taxonomy" id="298350"/>
    <lineage>
        <taxon>Eukaryota</taxon>
        <taxon>Metazoa</taxon>
        <taxon>Ecdysozoa</taxon>
        <taxon>Nematoda</taxon>
        <taxon>Chromadorea</taxon>
        <taxon>Rhabditida</taxon>
        <taxon>Tylenchina</taxon>
        <taxon>Tylenchomorpha</taxon>
        <taxon>Tylenchoidea</taxon>
        <taxon>Meloidogynidae</taxon>
        <taxon>Meloidogyninae</taxon>
        <taxon>Meloidogyne</taxon>
    </lineage>
</organism>
<dbReference type="GO" id="GO:0043005">
    <property type="term" value="C:neuron projection"/>
    <property type="evidence" value="ECO:0007669"/>
    <property type="project" value="TreeGrafter"/>
</dbReference>
<dbReference type="InterPro" id="IPR041560">
    <property type="entry name" value="Tudor_FRM1"/>
</dbReference>
<dbReference type="WBParaSite" id="scf7180000422871.g9755">
    <property type="protein sequence ID" value="scf7180000422871.g9755"/>
    <property type="gene ID" value="scf7180000422871.g9755"/>
</dbReference>
<accession>A0A915P340</accession>
<dbReference type="Gene3D" id="2.30.30.140">
    <property type="match status" value="2"/>
</dbReference>
<feature type="domain" description="K Homology" evidence="3">
    <location>
        <begin position="288"/>
        <end position="358"/>
    </location>
</feature>
<dbReference type="Pfam" id="PF18336">
    <property type="entry name" value="Tudor_FRX1"/>
    <property type="match status" value="1"/>
</dbReference>
<reference evidence="5" key="1">
    <citation type="submission" date="2022-11" db="UniProtKB">
        <authorList>
            <consortium name="WormBaseParasite"/>
        </authorList>
    </citation>
    <scope>IDENTIFICATION</scope>
</reference>
<feature type="compositionally biased region" description="Gly residues" evidence="2">
    <location>
        <begin position="428"/>
        <end position="442"/>
    </location>
</feature>
<dbReference type="GO" id="GO:0051028">
    <property type="term" value="P:mRNA transport"/>
    <property type="evidence" value="ECO:0007669"/>
    <property type="project" value="TreeGrafter"/>
</dbReference>
<proteinExistence type="predicted"/>
<name>A0A915P340_9BILA</name>
<dbReference type="GO" id="GO:0048513">
    <property type="term" value="P:animal organ development"/>
    <property type="evidence" value="ECO:0007669"/>
    <property type="project" value="TreeGrafter"/>
</dbReference>
<dbReference type="GO" id="GO:0048170">
    <property type="term" value="P:positive regulation of long-term neuronal synaptic plasticity"/>
    <property type="evidence" value="ECO:0007669"/>
    <property type="project" value="TreeGrafter"/>
</dbReference>